<dbReference type="InterPro" id="IPR043136">
    <property type="entry name" value="B30.2/SPRY_sf"/>
</dbReference>
<dbReference type="Pfam" id="PF13765">
    <property type="entry name" value="PRY"/>
    <property type="match status" value="1"/>
</dbReference>
<dbReference type="InterPro" id="IPR001870">
    <property type="entry name" value="B30.2/SPRY"/>
</dbReference>
<feature type="domain" description="B30.2/SPRY" evidence="1">
    <location>
        <begin position="43"/>
        <end position="242"/>
    </location>
</feature>
<name>A0A8C4ZJ75_GADMO</name>
<dbReference type="Gene3D" id="2.60.120.920">
    <property type="match status" value="1"/>
</dbReference>
<dbReference type="FunFam" id="2.60.120.920:FF:000004">
    <property type="entry name" value="Butyrophilin subfamily 1 member A1"/>
    <property type="match status" value="1"/>
</dbReference>
<reference evidence="2" key="2">
    <citation type="submission" date="2025-09" db="UniProtKB">
        <authorList>
            <consortium name="Ensembl"/>
        </authorList>
    </citation>
    <scope>IDENTIFICATION</scope>
</reference>
<dbReference type="SMART" id="SM00589">
    <property type="entry name" value="PRY"/>
    <property type="match status" value="1"/>
</dbReference>
<dbReference type="PROSITE" id="PS50188">
    <property type="entry name" value="B302_SPRY"/>
    <property type="match status" value="1"/>
</dbReference>
<dbReference type="Pfam" id="PF00622">
    <property type="entry name" value="SPRY"/>
    <property type="match status" value="1"/>
</dbReference>
<dbReference type="SUPFAM" id="SSF49899">
    <property type="entry name" value="Concanavalin A-like lectins/glucanases"/>
    <property type="match status" value="1"/>
</dbReference>
<reference evidence="2" key="1">
    <citation type="submission" date="2025-08" db="UniProtKB">
        <authorList>
            <consortium name="Ensembl"/>
        </authorList>
    </citation>
    <scope>IDENTIFICATION</scope>
</reference>
<dbReference type="InterPro" id="IPR003879">
    <property type="entry name" value="Butyrophylin_SPRY"/>
</dbReference>
<protein>
    <submittedName>
        <fullName evidence="2">Si:ch73-54f23.4</fullName>
    </submittedName>
</protein>
<evidence type="ECO:0000313" key="3">
    <source>
        <dbReference type="Proteomes" id="UP000694546"/>
    </source>
</evidence>
<dbReference type="InterPro" id="IPR013320">
    <property type="entry name" value="ConA-like_dom_sf"/>
</dbReference>
<dbReference type="Ensembl" id="ENSGMOT00000016498.2">
    <property type="protein sequence ID" value="ENSGMOP00000016087.2"/>
    <property type="gene ID" value="ENSGMOG00000015031.2"/>
</dbReference>
<accession>A0A8C4ZJ75</accession>
<sequence length="242" mass="26859">MCCHLIPQLSSSSTAPRRSRSMVSFVPPREVETEVRAGQFVGPIQYRIWKHMKSCLYPNITAVTFDPDTAHPLLTVSPSRASMWYEEDKDVAGCPANPRRFHYYYCVFGQQSFSAGRHYWEVEVGRKTSWRLGVARDDVPRGEMAHSGTLSGIWTLALKSGTLVACTDPEPTGIVLSSHLLRIGVFLDCEQRELSFYNAGSMAPLYTFSLGTVAAPLVPFFNPCDSDDGRNTAPLAIFSPSL</sequence>
<dbReference type="OMA" id="CTYPEAT"/>
<dbReference type="Proteomes" id="UP000694546">
    <property type="component" value="Chromosome 11"/>
</dbReference>
<dbReference type="InterPro" id="IPR006574">
    <property type="entry name" value="PRY"/>
</dbReference>
<dbReference type="PANTHER" id="PTHR24103">
    <property type="entry name" value="E3 UBIQUITIN-PROTEIN LIGASE TRIM"/>
    <property type="match status" value="1"/>
</dbReference>
<dbReference type="InterPro" id="IPR050143">
    <property type="entry name" value="TRIM/RBCC"/>
</dbReference>
<dbReference type="CDD" id="cd13733">
    <property type="entry name" value="SPRY_PRY_C-I_1"/>
    <property type="match status" value="1"/>
</dbReference>
<dbReference type="SMART" id="SM00449">
    <property type="entry name" value="SPRY"/>
    <property type="match status" value="1"/>
</dbReference>
<dbReference type="InterPro" id="IPR003877">
    <property type="entry name" value="SPRY_dom"/>
</dbReference>
<dbReference type="PRINTS" id="PR01407">
    <property type="entry name" value="BUTYPHLNCDUF"/>
</dbReference>
<proteinExistence type="predicted"/>
<dbReference type="AlphaFoldDB" id="A0A8C4ZJ75"/>
<evidence type="ECO:0000259" key="1">
    <source>
        <dbReference type="PROSITE" id="PS50188"/>
    </source>
</evidence>
<dbReference type="GeneTree" id="ENSGT00940000163587"/>
<organism evidence="2 3">
    <name type="scientific">Gadus morhua</name>
    <name type="common">Atlantic cod</name>
    <dbReference type="NCBI Taxonomy" id="8049"/>
    <lineage>
        <taxon>Eukaryota</taxon>
        <taxon>Metazoa</taxon>
        <taxon>Chordata</taxon>
        <taxon>Craniata</taxon>
        <taxon>Vertebrata</taxon>
        <taxon>Euteleostomi</taxon>
        <taxon>Actinopterygii</taxon>
        <taxon>Neopterygii</taxon>
        <taxon>Teleostei</taxon>
        <taxon>Neoteleostei</taxon>
        <taxon>Acanthomorphata</taxon>
        <taxon>Zeiogadaria</taxon>
        <taxon>Gadariae</taxon>
        <taxon>Gadiformes</taxon>
        <taxon>Gadoidei</taxon>
        <taxon>Gadidae</taxon>
        <taxon>Gadus</taxon>
    </lineage>
</organism>
<evidence type="ECO:0000313" key="2">
    <source>
        <dbReference type="Ensembl" id="ENSGMOP00000016087.2"/>
    </source>
</evidence>
<keyword evidence="3" id="KW-1185">Reference proteome</keyword>